<evidence type="ECO:0000313" key="2">
    <source>
        <dbReference type="EMBL" id="KAB8251907.1"/>
    </source>
</evidence>
<sequence length="83" mass="9253">MEIWTRIGSAYGAHRHYPVLVIVLAWNLSVLCFLLERTIISKLFGISKQISRLKNSKSFRFSRLHSKVAAGGRFASYVGAAVG</sequence>
<accession>A0A5N6HCU9</accession>
<organism evidence="2">
    <name type="scientific">Aspergillus flavus</name>
    <dbReference type="NCBI Taxonomy" id="5059"/>
    <lineage>
        <taxon>Eukaryota</taxon>
        <taxon>Fungi</taxon>
        <taxon>Dikarya</taxon>
        <taxon>Ascomycota</taxon>
        <taxon>Pezizomycotina</taxon>
        <taxon>Eurotiomycetes</taxon>
        <taxon>Eurotiomycetidae</taxon>
        <taxon>Eurotiales</taxon>
        <taxon>Aspergillaceae</taxon>
        <taxon>Aspergillus</taxon>
        <taxon>Aspergillus subgen. Circumdati</taxon>
    </lineage>
</organism>
<keyword evidence="1" id="KW-0812">Transmembrane</keyword>
<keyword evidence="1" id="KW-0472">Membrane</keyword>
<name>A0A5N6HCU9_ASPFL</name>
<protein>
    <submittedName>
        <fullName evidence="2">Uncharacterized protein</fullName>
    </submittedName>
</protein>
<reference evidence="2" key="1">
    <citation type="submission" date="2019-04" db="EMBL/GenBank/DDBJ databases">
        <title>Friends and foes A comparative genomics study of 23 Aspergillus species from section Flavi.</title>
        <authorList>
            <consortium name="DOE Joint Genome Institute"/>
            <person name="Kjaerbolling I."/>
            <person name="Vesth T."/>
            <person name="Frisvad J.C."/>
            <person name="Nybo J.L."/>
            <person name="Theobald S."/>
            <person name="Kildgaard S."/>
            <person name="Isbrandt T."/>
            <person name="Kuo A."/>
            <person name="Sato A."/>
            <person name="Lyhne E.K."/>
            <person name="Kogle M.E."/>
            <person name="Wiebenga A."/>
            <person name="Kun R.S."/>
            <person name="Lubbers R.J."/>
            <person name="Makela M.R."/>
            <person name="Barry K."/>
            <person name="Chovatia M."/>
            <person name="Clum A."/>
            <person name="Daum C."/>
            <person name="Haridas S."/>
            <person name="He G."/>
            <person name="LaButti K."/>
            <person name="Lipzen A."/>
            <person name="Mondo S."/>
            <person name="Riley R."/>
            <person name="Salamov A."/>
            <person name="Simmons B.A."/>
            <person name="Magnuson J.K."/>
            <person name="Henrissat B."/>
            <person name="Mortensen U.H."/>
            <person name="Larsen T.O."/>
            <person name="Devries R.P."/>
            <person name="Grigoriev I.V."/>
            <person name="Machida M."/>
            <person name="Baker S.E."/>
            <person name="Andersen M.R."/>
        </authorList>
    </citation>
    <scope>NUCLEOTIDE SEQUENCE [LARGE SCALE GENOMIC DNA]</scope>
    <source>
        <strain evidence="2">CBS 121.62</strain>
    </source>
</reference>
<dbReference type="EMBL" id="ML734557">
    <property type="protein sequence ID" value="KAB8251907.1"/>
    <property type="molecule type" value="Genomic_DNA"/>
</dbReference>
<gene>
    <name evidence="2" type="ORF">BDV35DRAFT_274352</name>
</gene>
<evidence type="ECO:0000256" key="1">
    <source>
        <dbReference type="SAM" id="Phobius"/>
    </source>
</evidence>
<keyword evidence="1" id="KW-1133">Transmembrane helix</keyword>
<proteinExistence type="predicted"/>
<dbReference type="Proteomes" id="UP000325434">
    <property type="component" value="Unassembled WGS sequence"/>
</dbReference>
<feature type="transmembrane region" description="Helical" evidence="1">
    <location>
        <begin position="16"/>
        <end position="35"/>
    </location>
</feature>
<dbReference type="AlphaFoldDB" id="A0A5N6HCU9"/>